<name>A0A1H3L2N3_9FIRM</name>
<proteinExistence type="predicted"/>
<dbReference type="PANTHER" id="PTHR42939:SF1">
    <property type="entry name" value="ABC TRANSPORTER ATP-BINDING PROTEIN ALBC-RELATED"/>
    <property type="match status" value="1"/>
</dbReference>
<dbReference type="Gene3D" id="3.40.50.300">
    <property type="entry name" value="P-loop containing nucleotide triphosphate hydrolases"/>
    <property type="match status" value="1"/>
</dbReference>
<dbReference type="InterPro" id="IPR003439">
    <property type="entry name" value="ABC_transporter-like_ATP-bd"/>
</dbReference>
<keyword evidence="3 5" id="KW-0067">ATP-binding</keyword>
<reference evidence="5 6" key="1">
    <citation type="submission" date="2016-10" db="EMBL/GenBank/DDBJ databases">
        <authorList>
            <person name="de Groot N.N."/>
        </authorList>
    </citation>
    <scope>NUCLEOTIDE SEQUENCE [LARGE SCALE GENOMIC DNA]</scope>
    <source>
        <strain evidence="5 6">DSM 14045</strain>
    </source>
</reference>
<gene>
    <name evidence="5" type="ORF">SAMN02910414_01895</name>
</gene>
<dbReference type="STRING" id="1122142.SAMN02910414_01895"/>
<dbReference type="EMBL" id="FNPG01000023">
    <property type="protein sequence ID" value="SDY58692.1"/>
    <property type="molecule type" value="Genomic_DNA"/>
</dbReference>
<sequence length="286" mass="32889">MTLLYQHLVRGVMDLNVIELEHLTRDYGCGKGIFDLSLNVKQGEVFGFLGPNGAGKTTTIRHLMGFIKAKSGKCMIDGMDCMKDRKAIQRKTGYLSGEISLFDEMTGDEYLSFVEKYRGEDSNKKKRDLIERFELDTSVKIRKMSKGMKQKTGIVAAFMSDPEILILDEPTSGLDPLMQQRFTSLINEEKKRQKTILMSSHIFEEVEKTCDRIGLIRGGRLSEVKNIEELRTQHSHKYTVFLESVEEAKKFAEDFKGEVDGKMVTVRKMQTLEKIFMNYYEEDENE</sequence>
<dbReference type="InterPro" id="IPR027417">
    <property type="entry name" value="P-loop_NTPase"/>
</dbReference>
<feature type="domain" description="ABC transporter" evidence="4">
    <location>
        <begin position="18"/>
        <end position="243"/>
    </location>
</feature>
<organism evidence="5 6">
    <name type="scientific">Lachnobacterium bovis DSM 14045</name>
    <dbReference type="NCBI Taxonomy" id="1122142"/>
    <lineage>
        <taxon>Bacteria</taxon>
        <taxon>Bacillati</taxon>
        <taxon>Bacillota</taxon>
        <taxon>Clostridia</taxon>
        <taxon>Lachnospirales</taxon>
        <taxon>Lachnospiraceae</taxon>
        <taxon>Lachnobacterium</taxon>
    </lineage>
</organism>
<dbReference type="Pfam" id="PF00005">
    <property type="entry name" value="ABC_tran"/>
    <property type="match status" value="1"/>
</dbReference>
<evidence type="ECO:0000256" key="1">
    <source>
        <dbReference type="ARBA" id="ARBA00022448"/>
    </source>
</evidence>
<dbReference type="InterPro" id="IPR003593">
    <property type="entry name" value="AAA+_ATPase"/>
</dbReference>
<dbReference type="PROSITE" id="PS50893">
    <property type="entry name" value="ABC_TRANSPORTER_2"/>
    <property type="match status" value="1"/>
</dbReference>
<keyword evidence="2" id="KW-0547">Nucleotide-binding</keyword>
<dbReference type="CDD" id="cd03230">
    <property type="entry name" value="ABC_DR_subfamily_A"/>
    <property type="match status" value="1"/>
</dbReference>
<evidence type="ECO:0000313" key="5">
    <source>
        <dbReference type="EMBL" id="SDY58692.1"/>
    </source>
</evidence>
<dbReference type="GO" id="GO:0005524">
    <property type="term" value="F:ATP binding"/>
    <property type="evidence" value="ECO:0007669"/>
    <property type="project" value="UniProtKB-KW"/>
</dbReference>
<evidence type="ECO:0000256" key="2">
    <source>
        <dbReference type="ARBA" id="ARBA00022741"/>
    </source>
</evidence>
<dbReference type="GO" id="GO:0016887">
    <property type="term" value="F:ATP hydrolysis activity"/>
    <property type="evidence" value="ECO:0007669"/>
    <property type="project" value="InterPro"/>
</dbReference>
<dbReference type="AlphaFoldDB" id="A0A1H3L2N3"/>
<evidence type="ECO:0000259" key="4">
    <source>
        <dbReference type="PROSITE" id="PS50893"/>
    </source>
</evidence>
<evidence type="ECO:0000313" key="6">
    <source>
        <dbReference type="Proteomes" id="UP000183918"/>
    </source>
</evidence>
<dbReference type="Proteomes" id="UP000183918">
    <property type="component" value="Unassembled WGS sequence"/>
</dbReference>
<protein>
    <submittedName>
        <fullName evidence="5">ABC-2 type transport system ATP-binding protein</fullName>
    </submittedName>
</protein>
<dbReference type="SMART" id="SM00382">
    <property type="entry name" value="AAA"/>
    <property type="match status" value="1"/>
</dbReference>
<dbReference type="SUPFAM" id="SSF52540">
    <property type="entry name" value="P-loop containing nucleoside triphosphate hydrolases"/>
    <property type="match status" value="1"/>
</dbReference>
<keyword evidence="1" id="KW-0813">Transport</keyword>
<dbReference type="PANTHER" id="PTHR42939">
    <property type="entry name" value="ABC TRANSPORTER ATP-BINDING PROTEIN ALBC-RELATED"/>
    <property type="match status" value="1"/>
</dbReference>
<keyword evidence="6" id="KW-1185">Reference proteome</keyword>
<accession>A0A1H3L2N3</accession>
<dbReference type="InterPro" id="IPR051782">
    <property type="entry name" value="ABC_Transporter_VariousFunc"/>
</dbReference>
<evidence type="ECO:0000256" key="3">
    <source>
        <dbReference type="ARBA" id="ARBA00022840"/>
    </source>
</evidence>